<dbReference type="Pfam" id="PF03572">
    <property type="entry name" value="Peptidase_S41"/>
    <property type="match status" value="1"/>
</dbReference>
<gene>
    <name evidence="3" type="ORF">KDK92_12585</name>
</gene>
<dbReference type="GO" id="GO:0006508">
    <property type="term" value="P:proteolysis"/>
    <property type="evidence" value="ECO:0007669"/>
    <property type="project" value="InterPro"/>
</dbReference>
<comment type="caution">
    <text evidence="3">The sequence shown here is derived from an EMBL/GenBank/DDBJ whole genome shotgun (WGS) entry which is preliminary data.</text>
</comment>
<feature type="signal peptide" evidence="1">
    <location>
        <begin position="1"/>
        <end position="22"/>
    </location>
</feature>
<proteinExistence type="predicted"/>
<sequence length="453" mass="52129">MRCIHKILLTCMLSSLLFVSCSNETVIIDKVENKQSEIAQSEESGEKKISSDKEKINEIVSDELEYIVNLIEEVHPNPYKYVSKNEILEQGKEIFNEFSSENEDEYFLYKRFLSLYKDPALNVKYSNESRRKLKVNLIGGLSGVYVSKDSENLKKGDKVVKIGGLPIEELLQMGMKFTTCNTKDEVFCNLDNIIRDFHFLQDSGAINNGKVKVEVMRDSISICENVSFVDEAIEYNYNNGYNVFDNKDIAVLDINSYENKKEENEEIQSFFEDSVNQSVDKILIDLRTDGNIHMNIIDEIIKNLKYKDYYNYHKKIKKSSQWEAASYEHDSFFKKIFLGKKTKSKNKNSFIYGKEIFLLVNGNSGTDAIRVANLIKNNFYGKVIGTNPTSNANNFGNEVEIQLSEKNIAISVPTTEFIYQGKMSKRLSVDIYSGKFNDNSINEKTLREILYKD</sequence>
<reference evidence="3" key="1">
    <citation type="journal article" date="2021" name="mSystems">
        <title>Bacteria and Archaea Synergistically Convert Glycine Betaine to Biogenic Methane in the Formosa Cold Seep of the South China Sea.</title>
        <authorList>
            <person name="Li L."/>
            <person name="Zhang W."/>
            <person name="Zhang S."/>
            <person name="Song L."/>
            <person name="Sun Q."/>
            <person name="Zhang H."/>
            <person name="Xiang H."/>
            <person name="Dong X."/>
        </authorList>
    </citation>
    <scope>NUCLEOTIDE SEQUENCE</scope>
    <source>
        <strain evidence="3">ZWT</strain>
    </source>
</reference>
<keyword evidence="1" id="KW-0732">Signal</keyword>
<dbReference type="SUPFAM" id="SSF52096">
    <property type="entry name" value="ClpP/crotonase"/>
    <property type="match status" value="1"/>
</dbReference>
<accession>A0A9J6P3D1</accession>
<name>A0A9J6P3D1_9CLOT</name>
<dbReference type="EMBL" id="JAGSOJ010000002">
    <property type="protein sequence ID" value="MCM1990561.1"/>
    <property type="molecule type" value="Genomic_DNA"/>
</dbReference>
<reference evidence="3" key="2">
    <citation type="submission" date="2021-04" db="EMBL/GenBank/DDBJ databases">
        <authorList>
            <person name="Dong X."/>
        </authorList>
    </citation>
    <scope>NUCLEOTIDE SEQUENCE</scope>
    <source>
        <strain evidence="3">ZWT</strain>
    </source>
</reference>
<dbReference type="Proteomes" id="UP001056429">
    <property type="component" value="Unassembled WGS sequence"/>
</dbReference>
<evidence type="ECO:0000313" key="4">
    <source>
        <dbReference type="Proteomes" id="UP001056429"/>
    </source>
</evidence>
<dbReference type="PROSITE" id="PS51257">
    <property type="entry name" value="PROKAR_LIPOPROTEIN"/>
    <property type="match status" value="1"/>
</dbReference>
<dbReference type="Gene3D" id="3.90.226.10">
    <property type="entry name" value="2-enoyl-CoA Hydratase, Chain A, domain 1"/>
    <property type="match status" value="1"/>
</dbReference>
<evidence type="ECO:0000259" key="2">
    <source>
        <dbReference type="Pfam" id="PF03572"/>
    </source>
</evidence>
<feature type="domain" description="Tail specific protease" evidence="2">
    <location>
        <begin position="248"/>
        <end position="418"/>
    </location>
</feature>
<organism evidence="3 4">
    <name type="scientific">Oceanirhabdus seepicola</name>
    <dbReference type="NCBI Taxonomy" id="2828781"/>
    <lineage>
        <taxon>Bacteria</taxon>
        <taxon>Bacillati</taxon>
        <taxon>Bacillota</taxon>
        <taxon>Clostridia</taxon>
        <taxon>Eubacteriales</taxon>
        <taxon>Clostridiaceae</taxon>
        <taxon>Oceanirhabdus</taxon>
    </lineage>
</organism>
<dbReference type="InterPro" id="IPR005151">
    <property type="entry name" value="Tail-specific_protease"/>
</dbReference>
<evidence type="ECO:0000256" key="1">
    <source>
        <dbReference type="SAM" id="SignalP"/>
    </source>
</evidence>
<protein>
    <recommendedName>
        <fullName evidence="2">Tail specific protease domain-containing protein</fullName>
    </recommendedName>
</protein>
<dbReference type="AlphaFoldDB" id="A0A9J6P3D1"/>
<keyword evidence="4" id="KW-1185">Reference proteome</keyword>
<evidence type="ECO:0000313" key="3">
    <source>
        <dbReference type="EMBL" id="MCM1990561.1"/>
    </source>
</evidence>
<feature type="chain" id="PRO_5039909882" description="Tail specific protease domain-containing protein" evidence="1">
    <location>
        <begin position="23"/>
        <end position="453"/>
    </location>
</feature>
<dbReference type="RefSeq" id="WP_250859611.1">
    <property type="nucleotide sequence ID" value="NZ_JAGSOJ010000002.1"/>
</dbReference>
<dbReference type="GO" id="GO:0008236">
    <property type="term" value="F:serine-type peptidase activity"/>
    <property type="evidence" value="ECO:0007669"/>
    <property type="project" value="InterPro"/>
</dbReference>
<dbReference type="InterPro" id="IPR029045">
    <property type="entry name" value="ClpP/crotonase-like_dom_sf"/>
</dbReference>